<keyword evidence="10" id="KW-0548">Nucleotidyltransferase</keyword>
<protein>
    <recommendedName>
        <fullName evidence="8">Probable molybdenum cofactor guanylyltransferase</fullName>
        <shortName evidence="8">MoCo guanylyltransferase</shortName>
        <ecNumber evidence="8">2.7.7.77</ecNumber>
    </recommendedName>
    <alternativeName>
        <fullName evidence="8">GTP:molybdopterin guanylyltransferase</fullName>
    </alternativeName>
    <alternativeName>
        <fullName evidence="8">Mo-MPT guanylyltransferase</fullName>
    </alternativeName>
    <alternativeName>
        <fullName evidence="8">Molybdopterin guanylyltransferase</fullName>
    </alternativeName>
    <alternativeName>
        <fullName evidence="8">Molybdopterin-guanine dinucleotide synthase</fullName>
        <shortName evidence="8">MGD synthase</shortName>
    </alternativeName>
</protein>
<dbReference type="Gene3D" id="3.90.550.10">
    <property type="entry name" value="Spore Coat Polysaccharide Biosynthesis Protein SpsA, Chain A"/>
    <property type="match status" value="1"/>
</dbReference>
<evidence type="ECO:0000256" key="7">
    <source>
        <dbReference type="ARBA" id="ARBA00023150"/>
    </source>
</evidence>
<dbReference type="InterPro" id="IPR025877">
    <property type="entry name" value="MobA-like_NTP_Trfase"/>
</dbReference>
<feature type="domain" description="MobA-like NTP transferase" evidence="9">
    <location>
        <begin position="10"/>
        <end position="156"/>
    </location>
</feature>
<dbReference type="GO" id="GO:0046872">
    <property type="term" value="F:metal ion binding"/>
    <property type="evidence" value="ECO:0007669"/>
    <property type="project" value="UniProtKB-KW"/>
</dbReference>
<evidence type="ECO:0000313" key="10">
    <source>
        <dbReference type="EMBL" id="APG26391.1"/>
    </source>
</evidence>
<evidence type="ECO:0000256" key="8">
    <source>
        <dbReference type="HAMAP-Rule" id="MF_00316"/>
    </source>
</evidence>
<dbReference type="RefSeq" id="WP_072282351.1">
    <property type="nucleotide sequence ID" value="NZ_CP015519.1"/>
</dbReference>
<gene>
    <name evidence="8" type="primary">mobA</name>
    <name evidence="10" type="ORF">A7E78_00010</name>
</gene>
<dbReference type="GO" id="GO:0061603">
    <property type="term" value="F:molybdenum cofactor guanylyltransferase activity"/>
    <property type="evidence" value="ECO:0007669"/>
    <property type="project" value="UniProtKB-EC"/>
</dbReference>
<keyword evidence="7 8" id="KW-0501">Molybdenum cofactor biosynthesis</keyword>
<evidence type="ECO:0000259" key="9">
    <source>
        <dbReference type="Pfam" id="PF12804"/>
    </source>
</evidence>
<evidence type="ECO:0000256" key="3">
    <source>
        <dbReference type="ARBA" id="ARBA00022723"/>
    </source>
</evidence>
<dbReference type="EMBL" id="CP015519">
    <property type="protein sequence ID" value="APG26391.1"/>
    <property type="molecule type" value="Genomic_DNA"/>
</dbReference>
<reference evidence="10 11" key="1">
    <citation type="journal article" date="2017" name="Genome Announc.">
        <title>Complete Genome Sequences of Two Acetylene-Fermenting Pelobacter acetylenicus Strains.</title>
        <authorList>
            <person name="Sutton J.M."/>
            <person name="Baesman S.M."/>
            <person name="Fierst J.L."/>
            <person name="Poret-Peterson A.T."/>
            <person name="Oremland R.S."/>
            <person name="Dunlap D.S."/>
            <person name="Akob D.M."/>
        </authorList>
    </citation>
    <scope>NUCLEOTIDE SEQUENCE [LARGE SCALE GENOMIC DNA]</scope>
    <source>
        <strain evidence="10 11">SFB93</strain>
    </source>
</reference>
<evidence type="ECO:0000256" key="2">
    <source>
        <dbReference type="ARBA" id="ARBA00022679"/>
    </source>
</evidence>
<comment type="catalytic activity">
    <reaction evidence="8">
        <text>Mo-molybdopterin + GTP + H(+) = Mo-molybdopterin guanine dinucleotide + diphosphate</text>
        <dbReference type="Rhea" id="RHEA:34243"/>
        <dbReference type="ChEBI" id="CHEBI:15378"/>
        <dbReference type="ChEBI" id="CHEBI:33019"/>
        <dbReference type="ChEBI" id="CHEBI:37565"/>
        <dbReference type="ChEBI" id="CHEBI:71302"/>
        <dbReference type="ChEBI" id="CHEBI:71310"/>
        <dbReference type="EC" id="2.7.7.77"/>
    </reaction>
</comment>
<dbReference type="PANTHER" id="PTHR19136:SF81">
    <property type="entry name" value="MOLYBDENUM COFACTOR GUANYLYLTRANSFERASE"/>
    <property type="match status" value="1"/>
</dbReference>
<evidence type="ECO:0000256" key="5">
    <source>
        <dbReference type="ARBA" id="ARBA00022842"/>
    </source>
</evidence>
<comment type="function">
    <text evidence="8">Transfers a GMP moiety from GTP to Mo-molybdopterin (Mo-MPT) cofactor (Moco or molybdenum cofactor) to form Mo-molybdopterin guanine dinucleotide (Mo-MGD) cofactor.</text>
</comment>
<dbReference type="InterPro" id="IPR029044">
    <property type="entry name" value="Nucleotide-diphossugar_trans"/>
</dbReference>
<proteinExistence type="inferred from homology"/>
<dbReference type="SUPFAM" id="SSF53448">
    <property type="entry name" value="Nucleotide-diphospho-sugar transferases"/>
    <property type="match status" value="1"/>
</dbReference>
<dbReference type="GO" id="GO:0005525">
    <property type="term" value="F:GTP binding"/>
    <property type="evidence" value="ECO:0007669"/>
    <property type="project" value="UniProtKB-UniRule"/>
</dbReference>
<comment type="domain">
    <text evidence="8">The N-terminal domain determines nucleotide recognition and specific binding, while the C-terminal domain determines the specific binding to the target protein.</text>
</comment>
<organism evidence="10 11">
    <name type="scientific">Syntrophotalea acetylenivorans</name>
    <dbReference type="NCBI Taxonomy" id="1842532"/>
    <lineage>
        <taxon>Bacteria</taxon>
        <taxon>Pseudomonadati</taxon>
        <taxon>Thermodesulfobacteriota</taxon>
        <taxon>Desulfuromonadia</taxon>
        <taxon>Desulfuromonadales</taxon>
        <taxon>Syntrophotaleaceae</taxon>
        <taxon>Syntrophotalea</taxon>
    </lineage>
</organism>
<keyword evidence="4 8" id="KW-0547">Nucleotide-binding</keyword>
<dbReference type="Pfam" id="PF12804">
    <property type="entry name" value="NTP_transf_3"/>
    <property type="match status" value="1"/>
</dbReference>
<keyword evidence="2 8" id="KW-0808">Transferase</keyword>
<feature type="binding site" evidence="8">
    <location>
        <position position="98"/>
    </location>
    <ligand>
        <name>Mg(2+)</name>
        <dbReference type="ChEBI" id="CHEBI:18420"/>
    </ligand>
</feature>
<dbReference type="CDD" id="cd02503">
    <property type="entry name" value="MobA"/>
    <property type="match status" value="1"/>
</dbReference>
<evidence type="ECO:0000256" key="4">
    <source>
        <dbReference type="ARBA" id="ARBA00022741"/>
    </source>
</evidence>
<dbReference type="PANTHER" id="PTHR19136">
    <property type="entry name" value="MOLYBDENUM COFACTOR GUANYLYLTRANSFERASE"/>
    <property type="match status" value="1"/>
</dbReference>
<comment type="caution">
    <text evidence="8">Lacks conserved residue(s) required for the propagation of feature annotation.</text>
</comment>
<feature type="binding site" evidence="8">
    <location>
        <position position="25"/>
    </location>
    <ligand>
        <name>GTP</name>
        <dbReference type="ChEBI" id="CHEBI:37565"/>
    </ligand>
</feature>
<comment type="subcellular location">
    <subcellularLocation>
        <location evidence="8">Cytoplasm</location>
    </subcellularLocation>
</comment>
<dbReference type="AlphaFoldDB" id="A0A1L3GKF6"/>
<feature type="binding site" evidence="8">
    <location>
        <position position="98"/>
    </location>
    <ligand>
        <name>GTP</name>
        <dbReference type="ChEBI" id="CHEBI:37565"/>
    </ligand>
</feature>
<accession>A0A1L3GKF6</accession>
<evidence type="ECO:0000256" key="6">
    <source>
        <dbReference type="ARBA" id="ARBA00023134"/>
    </source>
</evidence>
<keyword evidence="5 8" id="KW-0460">Magnesium</keyword>
<dbReference type="InterPro" id="IPR013482">
    <property type="entry name" value="Molybde_CF_guanTrfase"/>
</dbReference>
<comment type="cofactor">
    <cofactor evidence="8">
        <name>Mg(2+)</name>
        <dbReference type="ChEBI" id="CHEBI:18420"/>
    </cofactor>
</comment>
<dbReference type="Proteomes" id="UP000182517">
    <property type="component" value="Chromosome"/>
</dbReference>
<dbReference type="EC" id="2.7.7.77" evidence="8"/>
<name>A0A1L3GKF6_9BACT</name>
<feature type="binding site" evidence="8">
    <location>
        <position position="70"/>
    </location>
    <ligand>
        <name>GTP</name>
        <dbReference type="ChEBI" id="CHEBI:37565"/>
    </ligand>
</feature>
<dbReference type="GO" id="GO:0005737">
    <property type="term" value="C:cytoplasm"/>
    <property type="evidence" value="ECO:0007669"/>
    <property type="project" value="UniProtKB-SubCell"/>
</dbReference>
<keyword evidence="6 8" id="KW-0342">GTP-binding</keyword>
<keyword evidence="11" id="KW-1185">Reference proteome</keyword>
<sequence length="200" mass="22786">MKGNSSLITGIILVGGKSRRMGTDKAFLKIEGISLFERVLQVMEENFTSVLLIGNCRERYFRYNLPVIPDQYSGSALGGLYTGLKSSSTELVFVAPCDMPFPSSQLIRLICSMSDGFDVVVPRTRNGLEPLFAVYRKTCLEPMRRFLEKGHYRIYDFYSEVAVRYLEEEEMAWAVDEGRSLINLNTPRELITLKEKELCL</sequence>
<comment type="similarity">
    <text evidence="8">Belongs to the MobA family.</text>
</comment>
<keyword evidence="1 8" id="KW-0963">Cytoplasm</keyword>
<evidence type="ECO:0000313" key="11">
    <source>
        <dbReference type="Proteomes" id="UP000182517"/>
    </source>
</evidence>
<dbReference type="STRING" id="1842532.A7E78_00010"/>
<dbReference type="KEGG" id="pef:A7E78_00010"/>
<feature type="binding site" evidence="8">
    <location>
        <begin position="13"/>
        <end position="15"/>
    </location>
    <ligand>
        <name>GTP</name>
        <dbReference type="ChEBI" id="CHEBI:37565"/>
    </ligand>
</feature>
<dbReference type="HAMAP" id="MF_00316">
    <property type="entry name" value="MobA"/>
    <property type="match status" value="1"/>
</dbReference>
<evidence type="ECO:0000256" key="1">
    <source>
        <dbReference type="ARBA" id="ARBA00022490"/>
    </source>
</evidence>
<dbReference type="OrthoDB" id="9788394at2"/>
<keyword evidence="3 8" id="KW-0479">Metal-binding</keyword>
<dbReference type="GO" id="GO:1902758">
    <property type="term" value="P:bis(molybdopterin guanine dinucleotide)molybdenum biosynthetic process"/>
    <property type="evidence" value="ECO:0007669"/>
    <property type="project" value="TreeGrafter"/>
</dbReference>